<dbReference type="Proteomes" id="UP000271098">
    <property type="component" value="Unassembled WGS sequence"/>
</dbReference>
<evidence type="ECO:0000313" key="1">
    <source>
        <dbReference type="EMBL" id="VDN44541.1"/>
    </source>
</evidence>
<accession>A0A183EXK6</accession>
<dbReference type="OrthoDB" id="73997at2759"/>
<dbReference type="EMBL" id="UYRT01106402">
    <property type="protein sequence ID" value="VDN44541.1"/>
    <property type="molecule type" value="Genomic_DNA"/>
</dbReference>
<protein>
    <submittedName>
        <fullName evidence="1 3">Uncharacterized protein</fullName>
    </submittedName>
</protein>
<keyword evidence="2" id="KW-1185">Reference proteome</keyword>
<dbReference type="WBParaSite" id="GPUH_0002572701-mRNA-1">
    <property type="protein sequence ID" value="GPUH_0002572701-mRNA-1"/>
    <property type="gene ID" value="GPUH_0002572701"/>
</dbReference>
<evidence type="ECO:0000313" key="3">
    <source>
        <dbReference type="WBParaSite" id="GPUH_0002572701-mRNA-1"/>
    </source>
</evidence>
<name>A0A183EXK6_9BILA</name>
<evidence type="ECO:0000313" key="2">
    <source>
        <dbReference type="Proteomes" id="UP000271098"/>
    </source>
</evidence>
<gene>
    <name evidence="1" type="ORF">GPUH_LOCUS25697</name>
</gene>
<sequence length="161" mass="18629">MALQMLECLFLEHNLANEKKGLFFNLVQLKLRPSDDEIACIIRCLDDSYQLCQISALRLLSSPFFEVDKLDFSQYLVETKQQMLTQRSVFTLTSAFRLRFYLLKNPTELKSIFSYFLKSCDNRLALISENYLALASDEGFVYSILNAINVVLEVLDLECAR</sequence>
<reference evidence="1 2" key="2">
    <citation type="submission" date="2018-11" db="EMBL/GenBank/DDBJ databases">
        <authorList>
            <consortium name="Pathogen Informatics"/>
        </authorList>
    </citation>
    <scope>NUCLEOTIDE SEQUENCE [LARGE SCALE GENOMIC DNA]</scope>
</reference>
<reference evidence="3" key="1">
    <citation type="submission" date="2016-06" db="UniProtKB">
        <authorList>
            <consortium name="WormBaseParasite"/>
        </authorList>
    </citation>
    <scope>IDENTIFICATION</scope>
</reference>
<proteinExistence type="predicted"/>
<organism evidence="3">
    <name type="scientific">Gongylonema pulchrum</name>
    <dbReference type="NCBI Taxonomy" id="637853"/>
    <lineage>
        <taxon>Eukaryota</taxon>
        <taxon>Metazoa</taxon>
        <taxon>Ecdysozoa</taxon>
        <taxon>Nematoda</taxon>
        <taxon>Chromadorea</taxon>
        <taxon>Rhabditida</taxon>
        <taxon>Spirurina</taxon>
        <taxon>Spiruromorpha</taxon>
        <taxon>Spiruroidea</taxon>
        <taxon>Gongylonematidae</taxon>
        <taxon>Gongylonema</taxon>
    </lineage>
</organism>
<dbReference type="AlphaFoldDB" id="A0A183EXK6"/>